<dbReference type="EMBL" id="RZNX01000011">
    <property type="protein sequence ID" value="RUT28176.1"/>
    <property type="molecule type" value="Genomic_DNA"/>
</dbReference>
<keyword evidence="2 4" id="KW-0274">FAD</keyword>
<protein>
    <submittedName>
        <fullName evidence="7">4-hydroxyphenylacetate 3-monooxygenase, oxygenase component</fullName>
    </submittedName>
</protein>
<name>A0A3S1DUW0_9BACL</name>
<dbReference type="PANTHER" id="PTHR36117">
    <property type="entry name" value="4-HYDROXYPHENYLACETATE 3-MONOOXYGENASE-RELATED"/>
    <property type="match status" value="1"/>
</dbReference>
<dbReference type="AlphaFoldDB" id="A0A3S1DUW0"/>
<dbReference type="InterPro" id="IPR046373">
    <property type="entry name" value="Acyl-CoA_Oxase/DH_mid-dom_sf"/>
</dbReference>
<dbReference type="Pfam" id="PF03241">
    <property type="entry name" value="HpaB"/>
    <property type="match status" value="1"/>
</dbReference>
<dbReference type="GO" id="GO:0016627">
    <property type="term" value="F:oxidoreductase activity, acting on the CH-CH group of donors"/>
    <property type="evidence" value="ECO:0007669"/>
    <property type="project" value="InterPro"/>
</dbReference>
<evidence type="ECO:0000256" key="1">
    <source>
        <dbReference type="ARBA" id="ARBA00022630"/>
    </source>
</evidence>
<dbReference type="Proteomes" id="UP000272464">
    <property type="component" value="Unassembled WGS sequence"/>
</dbReference>
<keyword evidence="1" id="KW-0285">Flavoprotein</keyword>
<dbReference type="OrthoDB" id="9785230at2"/>
<comment type="caution">
    <text evidence="7">The sequence shown here is derived from an EMBL/GenBank/DDBJ whole genome shotgun (WGS) entry which is preliminary data.</text>
</comment>
<reference evidence="7 8" key="1">
    <citation type="submission" date="2018-12" db="EMBL/GenBank/DDBJ databases">
        <authorList>
            <person name="Sun L."/>
            <person name="Chen Z."/>
        </authorList>
    </citation>
    <scope>NUCLEOTIDE SEQUENCE [LARGE SCALE GENOMIC DNA]</scope>
    <source>
        <strain evidence="7 8">3-5-3</strain>
    </source>
</reference>
<dbReference type="SUPFAM" id="SSF56645">
    <property type="entry name" value="Acyl-CoA dehydrogenase NM domain-like"/>
    <property type="match status" value="1"/>
</dbReference>
<dbReference type="PANTHER" id="PTHR36117:SF3">
    <property type="entry name" value="4-HYDROXYPHENYLACETATE 3-MONOOXYGENASE-RELATED"/>
    <property type="match status" value="1"/>
</dbReference>
<dbReference type="GO" id="GO:0004497">
    <property type="term" value="F:monooxygenase activity"/>
    <property type="evidence" value="ECO:0007669"/>
    <property type="project" value="UniProtKB-KW"/>
</dbReference>
<dbReference type="Gene3D" id="2.40.110.10">
    <property type="entry name" value="Butyryl-CoA Dehydrogenase, subunit A, domain 2"/>
    <property type="match status" value="1"/>
</dbReference>
<evidence type="ECO:0000256" key="2">
    <source>
        <dbReference type="ARBA" id="ARBA00022827"/>
    </source>
</evidence>
<gene>
    <name evidence="7" type="ORF">EJP77_18360</name>
</gene>
<dbReference type="InterPro" id="IPR036250">
    <property type="entry name" value="AcylCo_DH-like_C"/>
</dbReference>
<evidence type="ECO:0000256" key="3">
    <source>
        <dbReference type="ARBA" id="ARBA00023002"/>
    </source>
</evidence>
<feature type="domain" description="HpaB/PvcC/4-BUDH N-terminal" evidence="6">
    <location>
        <begin position="5"/>
        <end position="273"/>
    </location>
</feature>
<dbReference type="RefSeq" id="WP_127200718.1">
    <property type="nucleotide sequence ID" value="NZ_RZNX01000011.1"/>
</dbReference>
<proteinExistence type="predicted"/>
<dbReference type="Pfam" id="PF11794">
    <property type="entry name" value="HpaB_N"/>
    <property type="match status" value="1"/>
</dbReference>
<keyword evidence="7" id="KW-0503">Monooxygenase</keyword>
<sequence length="483" mass="54997">MSIKTGKQYLENLNRLSPEVWLNGARIKGKLSDHIAFCGLIQSQASLYDMQSEEQYRDKMTYTSPDTGDLVGLSFLHPTSKEDLRRRRDMMTLWADRHHGFLGRSPDYMNTALMAFSGAAELLSGINPQFAENLKNYYVYCRENDITLSHGFIQSKISRLSALLGNGNESSAARVNEITQDGYVVSGAFLLNTQGATAEELLIYPQPPITLDTVNPYAFFFAVPSNLKGIKFICRENSIKSSSRFDYPLSSRYEEMDTLVILDQVVVPHDRMFFYGDEELSESFFAKSNFHTHVSHQILCRYIAKTEFLIGVLECLAQSLDKSEDRSFIEKVSDVLVALETLKAFVIASEEQSSMDEWGIMVPNPKPLYAANAWYPKVYPRIVEAIQILGSSDLIMIPSEQDFNSPISPYLDKYLQGVDMDANSKVHLFRLAWELSLSAFGGRQTQYERFFFGSPDTLTERTYSNLSDREKYINIVKQWMTNK</sequence>
<dbReference type="InterPro" id="IPR024674">
    <property type="entry name" value="HpaB/PvcC/4-BUDH_N"/>
</dbReference>
<organism evidence="7 8">
    <name type="scientific">Paenibacillus zeisoli</name>
    <dbReference type="NCBI Taxonomy" id="2496267"/>
    <lineage>
        <taxon>Bacteria</taxon>
        <taxon>Bacillati</taxon>
        <taxon>Bacillota</taxon>
        <taxon>Bacilli</taxon>
        <taxon>Bacillales</taxon>
        <taxon>Paenibacillaceae</taxon>
        <taxon>Paenibacillus</taxon>
    </lineage>
</organism>
<evidence type="ECO:0000259" key="5">
    <source>
        <dbReference type="Pfam" id="PF03241"/>
    </source>
</evidence>
<evidence type="ECO:0000313" key="8">
    <source>
        <dbReference type="Proteomes" id="UP000272464"/>
    </source>
</evidence>
<dbReference type="SUPFAM" id="SSF47203">
    <property type="entry name" value="Acyl-CoA dehydrogenase C-terminal domain-like"/>
    <property type="match status" value="1"/>
</dbReference>
<dbReference type="PIRSF" id="PIRSF000331">
    <property type="entry name" value="HpaA_HpaB"/>
    <property type="match status" value="1"/>
</dbReference>
<evidence type="ECO:0000256" key="4">
    <source>
        <dbReference type="PIRSR" id="PIRSR000331-2"/>
    </source>
</evidence>
<keyword evidence="3" id="KW-0560">Oxidoreductase</keyword>
<keyword evidence="8" id="KW-1185">Reference proteome</keyword>
<accession>A0A3S1DUW0</accession>
<dbReference type="InterPro" id="IPR004925">
    <property type="entry name" value="HpaB/PvcC/4-BUDH"/>
</dbReference>
<dbReference type="Gene3D" id="1.20.140.10">
    <property type="entry name" value="Butyryl-CoA Dehydrogenase, subunit A, domain 3"/>
    <property type="match status" value="1"/>
</dbReference>
<feature type="domain" description="HpaB/PvcC/4-BUDH C-terminal" evidence="5">
    <location>
        <begin position="283"/>
        <end position="479"/>
    </location>
</feature>
<evidence type="ECO:0000259" key="6">
    <source>
        <dbReference type="Pfam" id="PF11794"/>
    </source>
</evidence>
<evidence type="ECO:0000313" key="7">
    <source>
        <dbReference type="EMBL" id="RUT28176.1"/>
    </source>
</evidence>
<dbReference type="Gene3D" id="1.10.3140.10">
    <property type="entry name" value="4-hydroxybutyryl-coa dehydratase, domain 1"/>
    <property type="match status" value="1"/>
</dbReference>
<dbReference type="InterPro" id="IPR024719">
    <property type="entry name" value="HpaB/PvcC/4-BUDH_C"/>
</dbReference>
<feature type="binding site" evidence="4">
    <location>
        <position position="193"/>
    </location>
    <ligand>
        <name>FAD</name>
        <dbReference type="ChEBI" id="CHEBI:57692"/>
    </ligand>
</feature>
<dbReference type="InterPro" id="IPR009100">
    <property type="entry name" value="AcylCoA_DH/oxidase_NM_dom_sf"/>
</dbReference>